<feature type="signal peptide" evidence="1">
    <location>
        <begin position="1"/>
        <end position="29"/>
    </location>
</feature>
<dbReference type="RefSeq" id="WP_154788537.1">
    <property type="nucleotide sequence ID" value="NZ_WMBB01000006.1"/>
</dbReference>
<dbReference type="EMBL" id="WMBB01000006">
    <property type="protein sequence ID" value="MTE14138.1"/>
    <property type="molecule type" value="Genomic_DNA"/>
</dbReference>
<evidence type="ECO:0000256" key="1">
    <source>
        <dbReference type="SAM" id="SignalP"/>
    </source>
</evidence>
<reference evidence="2 3" key="1">
    <citation type="submission" date="2019-11" db="EMBL/GenBank/DDBJ databases">
        <title>Nocardia sp. nov. CT2-14 isolated from soil.</title>
        <authorList>
            <person name="Kanchanasin P."/>
            <person name="Tanasupawat S."/>
            <person name="Yuki M."/>
            <person name="Kudo T."/>
        </authorList>
    </citation>
    <scope>NUCLEOTIDE SEQUENCE [LARGE SCALE GENOMIC DNA]</scope>
    <source>
        <strain evidence="2 3">CT2-14</strain>
    </source>
</reference>
<sequence>MRHNIITTLATATLAATCTVLATVGTAHADPATRLHEGMQVVGQDVAPGTYSTPGPRAEDYGYCFITWLPYKGAKDSEATDMQSYSGASYVRLNAGDVITVEGCVWTLE</sequence>
<feature type="chain" id="PRO_5026194818" evidence="1">
    <location>
        <begin position="30"/>
        <end position="109"/>
    </location>
</feature>
<organism evidence="2 3">
    <name type="scientific">Nocardia aurantiaca</name>
    <dbReference type="NCBI Taxonomy" id="2675850"/>
    <lineage>
        <taxon>Bacteria</taxon>
        <taxon>Bacillati</taxon>
        <taxon>Actinomycetota</taxon>
        <taxon>Actinomycetes</taxon>
        <taxon>Mycobacteriales</taxon>
        <taxon>Nocardiaceae</taxon>
        <taxon>Nocardia</taxon>
    </lineage>
</organism>
<protein>
    <submittedName>
        <fullName evidence="2">Uncharacterized protein</fullName>
    </submittedName>
</protein>
<dbReference type="AlphaFoldDB" id="A0A6I3KYU2"/>
<keyword evidence="1" id="KW-0732">Signal</keyword>
<dbReference type="Proteomes" id="UP000432464">
    <property type="component" value="Unassembled WGS sequence"/>
</dbReference>
<comment type="caution">
    <text evidence="2">The sequence shown here is derived from an EMBL/GenBank/DDBJ whole genome shotgun (WGS) entry which is preliminary data.</text>
</comment>
<proteinExistence type="predicted"/>
<evidence type="ECO:0000313" key="3">
    <source>
        <dbReference type="Proteomes" id="UP000432464"/>
    </source>
</evidence>
<keyword evidence="3" id="KW-1185">Reference proteome</keyword>
<evidence type="ECO:0000313" key="2">
    <source>
        <dbReference type="EMBL" id="MTE14138.1"/>
    </source>
</evidence>
<accession>A0A6I3KYU2</accession>
<name>A0A6I3KYU2_9NOCA</name>
<gene>
    <name evidence="2" type="ORF">GLP40_15370</name>
</gene>